<name>A0AAD5MP52_PARTN</name>
<accession>A0AAD5MP52</accession>
<dbReference type="EMBL" id="JAHQIW010003596">
    <property type="protein sequence ID" value="KAJ1359298.1"/>
    <property type="molecule type" value="Genomic_DNA"/>
</dbReference>
<evidence type="ECO:0000313" key="3">
    <source>
        <dbReference type="Proteomes" id="UP001196413"/>
    </source>
</evidence>
<dbReference type="AlphaFoldDB" id="A0AAD5MP52"/>
<dbReference type="Proteomes" id="UP001196413">
    <property type="component" value="Unassembled WGS sequence"/>
</dbReference>
<reference evidence="2" key="1">
    <citation type="submission" date="2021-06" db="EMBL/GenBank/DDBJ databases">
        <title>Parelaphostrongylus tenuis whole genome reference sequence.</title>
        <authorList>
            <person name="Garwood T.J."/>
            <person name="Larsen P.A."/>
            <person name="Fountain-Jones N.M."/>
            <person name="Garbe J.R."/>
            <person name="Macchietto M.G."/>
            <person name="Kania S.A."/>
            <person name="Gerhold R.W."/>
            <person name="Richards J.E."/>
            <person name="Wolf T.M."/>
        </authorList>
    </citation>
    <scope>NUCLEOTIDE SEQUENCE</scope>
    <source>
        <strain evidence="2">MNPRO001-30</strain>
        <tissue evidence="2">Meninges</tissue>
    </source>
</reference>
<protein>
    <submittedName>
        <fullName evidence="2">Uncharacterized protein</fullName>
    </submittedName>
</protein>
<evidence type="ECO:0000313" key="2">
    <source>
        <dbReference type="EMBL" id="KAJ1359298.1"/>
    </source>
</evidence>
<sequence>MGGLKFTPITSQDDTITPEGRRVPTEIMYKTVENQNYSSSPGTLFEQCNTIN</sequence>
<keyword evidence="3" id="KW-1185">Reference proteome</keyword>
<organism evidence="2 3">
    <name type="scientific">Parelaphostrongylus tenuis</name>
    <name type="common">Meningeal worm</name>
    <dbReference type="NCBI Taxonomy" id="148309"/>
    <lineage>
        <taxon>Eukaryota</taxon>
        <taxon>Metazoa</taxon>
        <taxon>Ecdysozoa</taxon>
        <taxon>Nematoda</taxon>
        <taxon>Chromadorea</taxon>
        <taxon>Rhabditida</taxon>
        <taxon>Rhabditina</taxon>
        <taxon>Rhabditomorpha</taxon>
        <taxon>Strongyloidea</taxon>
        <taxon>Metastrongylidae</taxon>
        <taxon>Parelaphostrongylus</taxon>
    </lineage>
</organism>
<evidence type="ECO:0000256" key="1">
    <source>
        <dbReference type="SAM" id="MobiDB-lite"/>
    </source>
</evidence>
<proteinExistence type="predicted"/>
<comment type="caution">
    <text evidence="2">The sequence shown here is derived from an EMBL/GenBank/DDBJ whole genome shotgun (WGS) entry which is preliminary data.</text>
</comment>
<gene>
    <name evidence="2" type="ORF">KIN20_017991</name>
</gene>
<feature type="region of interest" description="Disordered" evidence="1">
    <location>
        <begin position="1"/>
        <end position="20"/>
    </location>
</feature>